<dbReference type="AlphaFoldDB" id="A0A6A6H6X3"/>
<dbReference type="InterPro" id="IPR012337">
    <property type="entry name" value="RNaseH-like_sf"/>
</dbReference>
<accession>A0A6A6H6X3</accession>
<organism evidence="1 2">
    <name type="scientific">Viridothelium virens</name>
    <name type="common">Speckled blister lichen</name>
    <name type="synonym">Trypethelium virens</name>
    <dbReference type="NCBI Taxonomy" id="1048519"/>
    <lineage>
        <taxon>Eukaryota</taxon>
        <taxon>Fungi</taxon>
        <taxon>Dikarya</taxon>
        <taxon>Ascomycota</taxon>
        <taxon>Pezizomycotina</taxon>
        <taxon>Dothideomycetes</taxon>
        <taxon>Dothideomycetes incertae sedis</taxon>
        <taxon>Trypetheliales</taxon>
        <taxon>Trypetheliaceae</taxon>
        <taxon>Viridothelium</taxon>
    </lineage>
</organism>
<sequence>MHLRGETPKFRMRHIKSLWGSNISDFELLKEHSLRSSPVALKIKFSEQGLTELALGIPRTKKDQQPMFCRNSTLLAWYHQNQIETHTILVRDRISKNLSREGIECEGSTVLVGAEEVGSTIIQILSRLDNQSSLILVGFSLYPEMEWISQKCPAPVSFFTYWVDLQYIASELSGSSAPKLFEVIKAMGISDQPSPTLHRAANDAVRCLVVYSGLTTSDNSISEGSEGRLLVITPKDQKCCFLDRIPRKGKRYPFSARITSADGSHLPSRFDTPLSLLETFRKYEPSAIALNSHGIRKNTGVKVWWVSFANMERLERFKVEMDGFLVDGITVVVESSTHYGQNWLH</sequence>
<gene>
    <name evidence="1" type="ORF">EV356DRAFT_568136</name>
</gene>
<name>A0A6A6H6X3_VIRVR</name>
<dbReference type="Proteomes" id="UP000800092">
    <property type="component" value="Unassembled WGS sequence"/>
</dbReference>
<evidence type="ECO:0000313" key="1">
    <source>
        <dbReference type="EMBL" id="KAF2233273.1"/>
    </source>
</evidence>
<keyword evidence="2" id="KW-1185">Reference proteome</keyword>
<proteinExistence type="predicted"/>
<evidence type="ECO:0008006" key="3">
    <source>
        <dbReference type="Google" id="ProtNLM"/>
    </source>
</evidence>
<dbReference type="EMBL" id="ML991808">
    <property type="protein sequence ID" value="KAF2233273.1"/>
    <property type="molecule type" value="Genomic_DNA"/>
</dbReference>
<reference evidence="1" key="1">
    <citation type="journal article" date="2020" name="Stud. Mycol.">
        <title>101 Dothideomycetes genomes: a test case for predicting lifestyles and emergence of pathogens.</title>
        <authorList>
            <person name="Haridas S."/>
            <person name="Albert R."/>
            <person name="Binder M."/>
            <person name="Bloem J."/>
            <person name="Labutti K."/>
            <person name="Salamov A."/>
            <person name="Andreopoulos B."/>
            <person name="Baker S."/>
            <person name="Barry K."/>
            <person name="Bills G."/>
            <person name="Bluhm B."/>
            <person name="Cannon C."/>
            <person name="Castanera R."/>
            <person name="Culley D."/>
            <person name="Daum C."/>
            <person name="Ezra D."/>
            <person name="Gonzalez J."/>
            <person name="Henrissat B."/>
            <person name="Kuo A."/>
            <person name="Liang C."/>
            <person name="Lipzen A."/>
            <person name="Lutzoni F."/>
            <person name="Magnuson J."/>
            <person name="Mondo S."/>
            <person name="Nolan M."/>
            <person name="Ohm R."/>
            <person name="Pangilinan J."/>
            <person name="Park H.-J."/>
            <person name="Ramirez L."/>
            <person name="Alfaro M."/>
            <person name="Sun H."/>
            <person name="Tritt A."/>
            <person name="Yoshinaga Y."/>
            <person name="Zwiers L.-H."/>
            <person name="Turgeon B."/>
            <person name="Goodwin S."/>
            <person name="Spatafora J."/>
            <person name="Crous P."/>
            <person name="Grigoriev I."/>
        </authorList>
    </citation>
    <scope>NUCLEOTIDE SEQUENCE</scope>
    <source>
        <strain evidence="1">Tuck. ex Michener</strain>
    </source>
</reference>
<evidence type="ECO:0000313" key="2">
    <source>
        <dbReference type="Proteomes" id="UP000800092"/>
    </source>
</evidence>
<dbReference type="SUPFAM" id="SSF53098">
    <property type="entry name" value="Ribonuclease H-like"/>
    <property type="match status" value="1"/>
</dbReference>
<protein>
    <recommendedName>
        <fullName evidence="3">Exonuclease domain-containing protein</fullName>
    </recommendedName>
</protein>
<dbReference type="OrthoDB" id="3945442at2759"/>